<dbReference type="SUPFAM" id="SSF52540">
    <property type="entry name" value="P-loop containing nucleoside triphosphate hydrolases"/>
    <property type="match status" value="1"/>
</dbReference>
<feature type="domain" description="AAA" evidence="3">
    <location>
        <begin position="12"/>
        <end position="161"/>
    </location>
</feature>
<dbReference type="GO" id="GO:0051782">
    <property type="term" value="P:negative regulation of cell division"/>
    <property type="evidence" value="ECO:0007669"/>
    <property type="project" value="TreeGrafter"/>
</dbReference>
<protein>
    <submittedName>
        <fullName evidence="4">Septum site-determining protein MinD</fullName>
    </submittedName>
</protein>
<dbReference type="Pfam" id="PF13614">
    <property type="entry name" value="AAA_31"/>
    <property type="match status" value="1"/>
</dbReference>
<evidence type="ECO:0000313" key="4">
    <source>
        <dbReference type="EMBL" id="MST69940.1"/>
    </source>
</evidence>
<dbReference type="PANTHER" id="PTHR43384">
    <property type="entry name" value="SEPTUM SITE-DETERMINING PROTEIN MIND HOMOLOG, CHLOROPLASTIC-RELATED"/>
    <property type="match status" value="1"/>
</dbReference>
<name>A0A6N7X368_9FIRM</name>
<comment type="caution">
    <text evidence="4">The sequence shown here is derived from an EMBL/GenBank/DDBJ whole genome shotgun (WGS) entry which is preliminary data.</text>
</comment>
<evidence type="ECO:0000256" key="2">
    <source>
        <dbReference type="ARBA" id="ARBA00022840"/>
    </source>
</evidence>
<dbReference type="Gene3D" id="3.40.50.300">
    <property type="entry name" value="P-loop containing nucleotide triphosphate hydrolases"/>
    <property type="match status" value="1"/>
</dbReference>
<proteinExistence type="predicted"/>
<dbReference type="EMBL" id="VUNA01000001">
    <property type="protein sequence ID" value="MST69940.1"/>
    <property type="molecule type" value="Genomic_DNA"/>
</dbReference>
<evidence type="ECO:0000256" key="1">
    <source>
        <dbReference type="ARBA" id="ARBA00022741"/>
    </source>
</evidence>
<accession>A0A6N7X368</accession>
<dbReference type="GO" id="GO:0009898">
    <property type="term" value="C:cytoplasmic side of plasma membrane"/>
    <property type="evidence" value="ECO:0007669"/>
    <property type="project" value="TreeGrafter"/>
</dbReference>
<dbReference type="InterPro" id="IPR050625">
    <property type="entry name" value="ParA/MinD_ATPase"/>
</dbReference>
<dbReference type="AlphaFoldDB" id="A0A6N7X368"/>
<keyword evidence="2" id="KW-0067">ATP-binding</keyword>
<reference evidence="4 5" key="1">
    <citation type="submission" date="2019-08" db="EMBL/GenBank/DDBJ databases">
        <title>In-depth cultivation of the pig gut microbiome towards novel bacterial diversity and tailored functional studies.</title>
        <authorList>
            <person name="Wylensek D."/>
            <person name="Hitch T.C.A."/>
            <person name="Clavel T."/>
        </authorList>
    </citation>
    <scope>NUCLEOTIDE SEQUENCE [LARGE SCALE GENOMIC DNA]</scope>
    <source>
        <strain evidence="4 5">WCA-MUC-591-APC-4B</strain>
    </source>
</reference>
<dbReference type="InterPro" id="IPR025669">
    <property type="entry name" value="AAA_dom"/>
</dbReference>
<organism evidence="4 5">
    <name type="scientific">Mogibacterium kristiansenii</name>
    <dbReference type="NCBI Taxonomy" id="2606708"/>
    <lineage>
        <taxon>Bacteria</taxon>
        <taxon>Bacillati</taxon>
        <taxon>Bacillota</taxon>
        <taxon>Clostridia</taxon>
        <taxon>Peptostreptococcales</taxon>
        <taxon>Anaerovoracaceae</taxon>
        <taxon>Mogibacterium</taxon>
    </lineage>
</organism>
<keyword evidence="5" id="KW-1185">Reference proteome</keyword>
<gene>
    <name evidence="4" type="ORF">FYJ65_01055</name>
</gene>
<keyword evidence="1" id="KW-0547">Nucleotide-binding</keyword>
<evidence type="ECO:0000313" key="5">
    <source>
        <dbReference type="Proteomes" id="UP000469424"/>
    </source>
</evidence>
<sequence length="248" mass="27951">MKVIWSKAMNQVFYIASGRGGTGKSVFAVNLAATLGMMGRNTLLVDMNPGMRTLDLMLDAENEAIYHVFDVMDGVCMLEQAVVRMEKPTSLYLLPGGLMEDRDRLDREKWQALIDDAKENFDCIVIDGAPGADDFVTTCAAAAEETLIVVTPEQTSLRNADMLEDRLIRKRVLQRRYVLNRIYPSLTEQGLESEPQEINMQFKCEMLGMILEDDIFRVSSDAGIPAVLKKESYVFGNFRNIAERLLHK</sequence>
<dbReference type="InterPro" id="IPR027417">
    <property type="entry name" value="P-loop_NTPase"/>
</dbReference>
<dbReference type="GO" id="GO:0016887">
    <property type="term" value="F:ATP hydrolysis activity"/>
    <property type="evidence" value="ECO:0007669"/>
    <property type="project" value="TreeGrafter"/>
</dbReference>
<evidence type="ECO:0000259" key="3">
    <source>
        <dbReference type="Pfam" id="PF13614"/>
    </source>
</evidence>
<dbReference type="PANTHER" id="PTHR43384:SF6">
    <property type="entry name" value="SEPTUM SITE-DETERMINING PROTEIN MIND HOMOLOG, CHLOROPLASTIC"/>
    <property type="match status" value="1"/>
</dbReference>
<dbReference type="Proteomes" id="UP000469424">
    <property type="component" value="Unassembled WGS sequence"/>
</dbReference>
<dbReference type="GO" id="GO:0005829">
    <property type="term" value="C:cytosol"/>
    <property type="evidence" value="ECO:0007669"/>
    <property type="project" value="TreeGrafter"/>
</dbReference>
<dbReference type="GO" id="GO:0005524">
    <property type="term" value="F:ATP binding"/>
    <property type="evidence" value="ECO:0007669"/>
    <property type="project" value="UniProtKB-KW"/>
</dbReference>